<dbReference type="InterPro" id="IPR002656">
    <property type="entry name" value="Acyl_transf_3_dom"/>
</dbReference>
<dbReference type="PANTHER" id="PTHR23028">
    <property type="entry name" value="ACETYLTRANSFERASE"/>
    <property type="match status" value="1"/>
</dbReference>
<feature type="transmembrane region" description="Helical" evidence="1">
    <location>
        <begin position="277"/>
        <end position="296"/>
    </location>
</feature>
<dbReference type="AlphaFoldDB" id="A7HUH9"/>
<dbReference type="OrthoDB" id="9796461at2"/>
<feature type="transmembrane region" description="Helical" evidence="1">
    <location>
        <begin position="7"/>
        <end position="25"/>
    </location>
</feature>
<dbReference type="Pfam" id="PF01757">
    <property type="entry name" value="Acyl_transf_3"/>
    <property type="match status" value="1"/>
</dbReference>
<dbReference type="RefSeq" id="WP_012110858.1">
    <property type="nucleotide sequence ID" value="NC_009719.1"/>
</dbReference>
<feature type="transmembrane region" description="Helical" evidence="1">
    <location>
        <begin position="169"/>
        <end position="190"/>
    </location>
</feature>
<dbReference type="GO" id="GO:0016020">
    <property type="term" value="C:membrane"/>
    <property type="evidence" value="ECO:0007669"/>
    <property type="project" value="TreeGrafter"/>
</dbReference>
<feature type="domain" description="SGNH" evidence="3">
    <location>
        <begin position="401"/>
        <end position="638"/>
    </location>
</feature>
<feature type="transmembrane region" description="Helical" evidence="1">
    <location>
        <begin position="308"/>
        <end position="332"/>
    </location>
</feature>
<dbReference type="Proteomes" id="UP000006377">
    <property type="component" value="Chromosome"/>
</dbReference>
<feature type="transmembrane region" description="Helical" evidence="1">
    <location>
        <begin position="196"/>
        <end position="217"/>
    </location>
</feature>
<keyword evidence="4" id="KW-0808">Transferase</keyword>
<feature type="transmembrane region" description="Helical" evidence="1">
    <location>
        <begin position="229"/>
        <end position="246"/>
    </location>
</feature>
<evidence type="ECO:0000259" key="2">
    <source>
        <dbReference type="Pfam" id="PF01757"/>
    </source>
</evidence>
<dbReference type="HOGENOM" id="CLU_005679_10_4_5"/>
<organism evidence="4 5">
    <name type="scientific">Parvibaculum lavamentivorans (strain DS-1 / DSM 13023 / NCIMB 13966)</name>
    <dbReference type="NCBI Taxonomy" id="402881"/>
    <lineage>
        <taxon>Bacteria</taxon>
        <taxon>Pseudomonadati</taxon>
        <taxon>Pseudomonadota</taxon>
        <taxon>Alphaproteobacteria</taxon>
        <taxon>Hyphomicrobiales</taxon>
        <taxon>Parvibaculaceae</taxon>
        <taxon>Parvibaculum</taxon>
    </lineage>
</organism>
<feature type="transmembrane region" description="Helical" evidence="1">
    <location>
        <begin position="252"/>
        <end position="270"/>
    </location>
</feature>
<feature type="transmembrane region" description="Helical" evidence="1">
    <location>
        <begin position="144"/>
        <end position="162"/>
    </location>
</feature>
<dbReference type="KEGG" id="pla:Plav_1947"/>
<feature type="domain" description="Acyltransferase 3" evidence="2">
    <location>
        <begin position="6"/>
        <end position="334"/>
    </location>
</feature>
<dbReference type="GO" id="GO:0016747">
    <property type="term" value="F:acyltransferase activity, transferring groups other than amino-acyl groups"/>
    <property type="evidence" value="ECO:0007669"/>
    <property type="project" value="InterPro"/>
</dbReference>
<dbReference type="STRING" id="402881.Plav_1947"/>
<evidence type="ECO:0000313" key="4">
    <source>
        <dbReference type="EMBL" id="ABS63562.1"/>
    </source>
</evidence>
<name>A7HUH9_PARL1</name>
<dbReference type="Pfam" id="PF19040">
    <property type="entry name" value="SGNH"/>
    <property type="match status" value="1"/>
</dbReference>
<protein>
    <submittedName>
        <fullName evidence="4">Acyltransferase 3</fullName>
    </submittedName>
</protein>
<evidence type="ECO:0000256" key="1">
    <source>
        <dbReference type="SAM" id="Phobius"/>
    </source>
</evidence>
<accession>A7HUH9</accession>
<dbReference type="InterPro" id="IPR050879">
    <property type="entry name" value="Acyltransferase_3"/>
</dbReference>
<dbReference type="InterPro" id="IPR043968">
    <property type="entry name" value="SGNH"/>
</dbReference>
<proteinExistence type="predicted"/>
<dbReference type="EMBL" id="CP000774">
    <property type="protein sequence ID" value="ABS63562.1"/>
    <property type="molecule type" value="Genomic_DNA"/>
</dbReference>
<sequence>MNYRPDIDGLRALAVLPVVLFHAGVPLFSGGYVGVDVFFVISGFLITGIIKTEIDAGRFSIIRFYERRARRILPAFFAVVAVTAAIGWFIMLPDDYGNLAASIVAATLFLSNIFFWAQSGSYFDAPAETKPMLHTWSLAVEEQFYLFFPVVLMLAVWALARLKRSQGLLIWLIVAASLVSFALSAWGAYYKPVATFYWLPTRAWELMLGSLLALGVLGPVRGRLAAEGLSYFGIGLILFSSIFYSATTVFPGAAALLPTFGAALIIYAVGGRETSAGQLLAIWPLRFIGLISYSFYLWHWPVIVFVKYYYGAAAGAYHLAAAVLLSLLLAILSWRYVEAPFRTNRQFFTRRRLFALSGGAMAVTTAAAAFVYLGDGLPQRLPQEVRNVLENSQYRDARFEECHNATERQARLTDLCIRGASAAKPSFVLVGDSHAAATAAGLFEAAEEKELAGYQLTDPGWRPTLSYRMLAHEKQYAGMDRRLRAVLADEAIDLVIIVVYWEAAIDETYVRGSELVEGEDAVPDALVQLAADYPDKEFILFRDIPVSDNFGAEALAKAMMFGGSRDQKISAQAYREEWREVAAILSPLRRAENVKWIGIEDVLCDRRFCYGRRNGAMVYHDPDHLTTRFAEKNAGIFERAFE</sequence>
<reference evidence="4 5" key="1">
    <citation type="journal article" date="2011" name="Stand. Genomic Sci.">
        <title>Complete genome sequence of Parvibaculum lavamentivorans type strain (DS-1(T)).</title>
        <authorList>
            <person name="Schleheck D."/>
            <person name="Weiss M."/>
            <person name="Pitluck S."/>
            <person name="Bruce D."/>
            <person name="Land M.L."/>
            <person name="Han S."/>
            <person name="Saunders E."/>
            <person name="Tapia R."/>
            <person name="Detter C."/>
            <person name="Brettin T."/>
            <person name="Han J."/>
            <person name="Woyke T."/>
            <person name="Goodwin L."/>
            <person name="Pennacchio L."/>
            <person name="Nolan M."/>
            <person name="Cook A.M."/>
            <person name="Kjelleberg S."/>
            <person name="Thomas T."/>
        </authorList>
    </citation>
    <scope>NUCLEOTIDE SEQUENCE [LARGE SCALE GENOMIC DNA]</scope>
    <source>
        <strain evidence="5">DS-1 / DSM 13023 / NCIMB 13966</strain>
    </source>
</reference>
<keyword evidence="4" id="KW-0012">Acyltransferase</keyword>
<gene>
    <name evidence="4" type="ordered locus">Plav_1947</name>
</gene>
<dbReference type="eggNOG" id="COG1835">
    <property type="taxonomic scope" value="Bacteria"/>
</dbReference>
<feature type="transmembrane region" description="Helical" evidence="1">
    <location>
        <begin position="353"/>
        <end position="373"/>
    </location>
</feature>
<keyword evidence="1" id="KW-0472">Membrane</keyword>
<evidence type="ECO:0000313" key="5">
    <source>
        <dbReference type="Proteomes" id="UP000006377"/>
    </source>
</evidence>
<keyword evidence="1" id="KW-1133">Transmembrane helix</keyword>
<feature type="transmembrane region" description="Helical" evidence="1">
    <location>
        <begin position="71"/>
        <end position="91"/>
    </location>
</feature>
<keyword evidence="5" id="KW-1185">Reference proteome</keyword>
<evidence type="ECO:0000259" key="3">
    <source>
        <dbReference type="Pfam" id="PF19040"/>
    </source>
</evidence>
<keyword evidence="1" id="KW-0812">Transmembrane</keyword>
<dbReference type="PANTHER" id="PTHR23028:SF53">
    <property type="entry name" value="ACYL_TRANSF_3 DOMAIN-CONTAINING PROTEIN"/>
    <property type="match status" value="1"/>
</dbReference>
<dbReference type="GO" id="GO:0009103">
    <property type="term" value="P:lipopolysaccharide biosynthetic process"/>
    <property type="evidence" value="ECO:0007669"/>
    <property type="project" value="TreeGrafter"/>
</dbReference>